<evidence type="ECO:0000313" key="2">
    <source>
        <dbReference type="EMBL" id="KJR84742.1"/>
    </source>
</evidence>
<dbReference type="VEuPathDB" id="FungiDB:SPSK_10077"/>
<sequence length="100" mass="10979">MSLRDRRPIIDSTWSTLAPAVGGKRPGGHGWAGTRRHDLANPIRYRKGRSCDQVPLNTPMGHSQHLDQGGRMNEEGKTTTLRLSFVYGGSEKTLGGLQKP</sequence>
<gene>
    <name evidence="2" type="ORF">SPSK_10077</name>
</gene>
<accession>A0A0F2M546</accession>
<dbReference type="KEGG" id="ssck:SPSK_10077"/>
<evidence type="ECO:0000313" key="3">
    <source>
        <dbReference type="Proteomes" id="UP000033710"/>
    </source>
</evidence>
<dbReference type="AlphaFoldDB" id="A0A0F2M546"/>
<dbReference type="RefSeq" id="XP_016587418.1">
    <property type="nucleotide sequence ID" value="XM_016736634.1"/>
</dbReference>
<evidence type="ECO:0000256" key="1">
    <source>
        <dbReference type="SAM" id="MobiDB-lite"/>
    </source>
</evidence>
<dbReference type="GeneID" id="27671911"/>
<name>A0A0F2M546_SPOSC</name>
<dbReference type="EMBL" id="AXCR01000007">
    <property type="protein sequence ID" value="KJR84742.1"/>
    <property type="molecule type" value="Genomic_DNA"/>
</dbReference>
<reference evidence="2 3" key="1">
    <citation type="journal article" date="2014" name="BMC Genomics">
        <title>Comparative genomics of the major fungal agents of human and animal Sporotrichosis: Sporothrix schenckii and Sporothrix brasiliensis.</title>
        <authorList>
            <person name="Teixeira M.M."/>
            <person name="de Almeida L.G."/>
            <person name="Kubitschek-Barreira P."/>
            <person name="Alves F.L."/>
            <person name="Kioshima E.S."/>
            <person name="Abadio A.K."/>
            <person name="Fernandes L."/>
            <person name="Derengowski L.S."/>
            <person name="Ferreira K.S."/>
            <person name="Souza R.C."/>
            <person name="Ruiz J.C."/>
            <person name="de Andrade N.C."/>
            <person name="Paes H.C."/>
            <person name="Nicola A.M."/>
            <person name="Albuquerque P."/>
            <person name="Gerber A.L."/>
            <person name="Martins V.P."/>
            <person name="Peconick L.D."/>
            <person name="Neto A.V."/>
            <person name="Chaucanez C.B."/>
            <person name="Silva P.A."/>
            <person name="Cunha O.L."/>
            <person name="de Oliveira F.F."/>
            <person name="dos Santos T.C."/>
            <person name="Barros A.L."/>
            <person name="Soares M.A."/>
            <person name="de Oliveira L.M."/>
            <person name="Marini M.M."/>
            <person name="Villalobos-Duno H."/>
            <person name="Cunha M.M."/>
            <person name="de Hoog S."/>
            <person name="da Silveira J.F."/>
            <person name="Henrissat B."/>
            <person name="Nino-Vega G.A."/>
            <person name="Cisalpino P.S."/>
            <person name="Mora-Montes H.M."/>
            <person name="Almeida S.R."/>
            <person name="Stajich J.E."/>
            <person name="Lopes-Bezerra L.M."/>
            <person name="Vasconcelos A.T."/>
            <person name="Felipe M.S."/>
        </authorList>
    </citation>
    <scope>NUCLEOTIDE SEQUENCE [LARGE SCALE GENOMIC DNA]</scope>
    <source>
        <strain evidence="2 3">1099-18</strain>
    </source>
</reference>
<reference evidence="2 3" key="2">
    <citation type="journal article" date="2015" name="Eukaryot. Cell">
        <title>Asexual propagation of a virulent clone complex in a human and feline outbreak of sporotrichosis.</title>
        <authorList>
            <person name="Teixeira Mde M."/>
            <person name="Rodrigues A.M."/>
            <person name="Tsui C.K."/>
            <person name="de Almeida L.G."/>
            <person name="Van Diepeningen A.D."/>
            <person name="van den Ende B.G."/>
            <person name="Fernandes G.F."/>
            <person name="Kano R."/>
            <person name="Hamelin R.C."/>
            <person name="Lopes-Bezerra L.M."/>
            <person name="Vasconcelos A.T."/>
            <person name="de Hoog S."/>
            <person name="de Camargo Z.P."/>
            <person name="Felipe M.S."/>
        </authorList>
    </citation>
    <scope>NUCLEOTIDE SEQUENCE [LARGE SCALE GENOMIC DNA]</scope>
    <source>
        <strain evidence="2 3">1099-18</strain>
    </source>
</reference>
<comment type="caution">
    <text evidence="2">The sequence shown here is derived from an EMBL/GenBank/DDBJ whole genome shotgun (WGS) entry which is preliminary data.</text>
</comment>
<dbReference type="Proteomes" id="UP000033710">
    <property type="component" value="Unassembled WGS sequence"/>
</dbReference>
<proteinExistence type="predicted"/>
<protein>
    <submittedName>
        <fullName evidence="2">Uncharacterized protein</fullName>
    </submittedName>
</protein>
<organism evidence="2 3">
    <name type="scientific">Sporothrix schenckii 1099-18</name>
    <dbReference type="NCBI Taxonomy" id="1397361"/>
    <lineage>
        <taxon>Eukaryota</taxon>
        <taxon>Fungi</taxon>
        <taxon>Dikarya</taxon>
        <taxon>Ascomycota</taxon>
        <taxon>Pezizomycotina</taxon>
        <taxon>Sordariomycetes</taxon>
        <taxon>Sordariomycetidae</taxon>
        <taxon>Ophiostomatales</taxon>
        <taxon>Ophiostomataceae</taxon>
        <taxon>Sporothrix</taxon>
    </lineage>
</organism>
<feature type="region of interest" description="Disordered" evidence="1">
    <location>
        <begin position="17"/>
        <end position="36"/>
    </location>
</feature>